<protein>
    <recommendedName>
        <fullName evidence="8">DUF1907 domain-containing protein</fullName>
    </recommendedName>
</protein>
<keyword evidence="3" id="KW-0479">Metal-binding</keyword>
<organism evidence="9 10">
    <name type="scientific">Tachysurus vachellii</name>
    <name type="common">Darkbarbel catfish</name>
    <name type="synonym">Pelteobagrus vachellii</name>
    <dbReference type="NCBI Taxonomy" id="175792"/>
    <lineage>
        <taxon>Eukaryota</taxon>
        <taxon>Metazoa</taxon>
        <taxon>Chordata</taxon>
        <taxon>Craniata</taxon>
        <taxon>Vertebrata</taxon>
        <taxon>Euteleostomi</taxon>
        <taxon>Actinopterygii</taxon>
        <taxon>Neopterygii</taxon>
        <taxon>Teleostei</taxon>
        <taxon>Ostariophysi</taxon>
        <taxon>Siluriformes</taxon>
        <taxon>Bagridae</taxon>
        <taxon>Tachysurus</taxon>
    </lineage>
</organism>
<dbReference type="GO" id="GO:0008270">
    <property type="term" value="F:zinc ion binding"/>
    <property type="evidence" value="ECO:0007669"/>
    <property type="project" value="TreeGrafter"/>
</dbReference>
<feature type="compositionally biased region" description="Polar residues" evidence="7">
    <location>
        <begin position="354"/>
        <end position="365"/>
    </location>
</feature>
<evidence type="ECO:0000256" key="7">
    <source>
        <dbReference type="SAM" id="MobiDB-lite"/>
    </source>
</evidence>
<evidence type="ECO:0000259" key="8">
    <source>
        <dbReference type="SMART" id="SM01168"/>
    </source>
</evidence>
<dbReference type="CDD" id="cd17298">
    <property type="entry name" value="DUF1907"/>
    <property type="match status" value="1"/>
</dbReference>
<evidence type="ECO:0000256" key="2">
    <source>
        <dbReference type="ARBA" id="ARBA00011245"/>
    </source>
</evidence>
<dbReference type="AlphaFoldDB" id="A0AA88ILZ6"/>
<gene>
    <name evidence="9" type="ORF">Q7C36_022742</name>
</gene>
<feature type="compositionally biased region" description="Low complexity" evidence="7">
    <location>
        <begin position="479"/>
        <end position="492"/>
    </location>
</feature>
<comment type="subcellular location">
    <subcellularLocation>
        <location evidence="1">Nucleus</location>
    </subcellularLocation>
</comment>
<dbReference type="GO" id="GO:0016788">
    <property type="term" value="F:hydrolase activity, acting on ester bonds"/>
    <property type="evidence" value="ECO:0007669"/>
    <property type="project" value="TreeGrafter"/>
</dbReference>
<evidence type="ECO:0000313" key="10">
    <source>
        <dbReference type="Proteomes" id="UP001187315"/>
    </source>
</evidence>
<keyword evidence="4" id="KW-0378">Hydrolase</keyword>
<accession>A0AA88ILZ6</accession>
<dbReference type="Proteomes" id="UP001187315">
    <property type="component" value="Unassembled WGS sequence"/>
</dbReference>
<comment type="subunit">
    <text evidence="2">Monomer.</text>
</comment>
<evidence type="ECO:0000256" key="5">
    <source>
        <dbReference type="ARBA" id="ARBA00022833"/>
    </source>
</evidence>
<dbReference type="SMART" id="SM01168">
    <property type="entry name" value="DUF1907"/>
    <property type="match status" value="1"/>
</dbReference>
<evidence type="ECO:0000256" key="4">
    <source>
        <dbReference type="ARBA" id="ARBA00022801"/>
    </source>
</evidence>
<keyword evidence="5" id="KW-0862">Zinc</keyword>
<dbReference type="Pfam" id="PF08925">
    <property type="entry name" value="DUF1907"/>
    <property type="match status" value="1"/>
</dbReference>
<dbReference type="EMBL" id="JAVHJS010000025">
    <property type="protein sequence ID" value="KAK2816471.1"/>
    <property type="molecule type" value="Genomic_DNA"/>
</dbReference>
<reference evidence="9" key="1">
    <citation type="submission" date="2023-08" db="EMBL/GenBank/DDBJ databases">
        <title>Pelteobagrus vachellii genome.</title>
        <authorList>
            <person name="Liu H."/>
        </authorList>
    </citation>
    <scope>NUCLEOTIDE SEQUENCE</scope>
    <source>
        <strain evidence="9">PRFRI_2022a</strain>
        <tissue evidence="9">Muscle</tissue>
    </source>
</reference>
<dbReference type="GO" id="GO:0005634">
    <property type="term" value="C:nucleus"/>
    <property type="evidence" value="ECO:0007669"/>
    <property type="project" value="UniProtKB-SubCell"/>
</dbReference>
<comment type="caution">
    <text evidence="9">The sequence shown here is derived from an EMBL/GenBank/DDBJ whole genome shotgun (WGS) entry which is preliminary data.</text>
</comment>
<keyword evidence="10" id="KW-1185">Reference proteome</keyword>
<keyword evidence="6" id="KW-0539">Nucleus</keyword>
<feature type="compositionally biased region" description="Polar residues" evidence="7">
    <location>
        <begin position="410"/>
        <end position="429"/>
    </location>
</feature>
<proteinExistence type="predicted"/>
<evidence type="ECO:0000256" key="6">
    <source>
        <dbReference type="ARBA" id="ARBA00023242"/>
    </source>
</evidence>
<feature type="domain" description="DUF1907" evidence="8">
    <location>
        <begin position="22"/>
        <end position="284"/>
    </location>
</feature>
<dbReference type="PANTHER" id="PTHR13204:SF1">
    <property type="entry name" value="ESTER HYDROLASE C11ORF54"/>
    <property type="match status" value="1"/>
</dbReference>
<dbReference type="PANTHER" id="PTHR13204">
    <property type="entry name" value="PTD012 PROTEIN"/>
    <property type="match status" value="1"/>
</dbReference>
<dbReference type="InterPro" id="IPR015021">
    <property type="entry name" value="C11orf54_DUF1907"/>
</dbReference>
<feature type="compositionally biased region" description="Polar residues" evidence="7">
    <location>
        <begin position="437"/>
        <end position="467"/>
    </location>
</feature>
<evidence type="ECO:0000256" key="1">
    <source>
        <dbReference type="ARBA" id="ARBA00004123"/>
    </source>
</evidence>
<feature type="region of interest" description="Disordered" evidence="7">
    <location>
        <begin position="350"/>
        <end position="498"/>
    </location>
</feature>
<sequence>MACTKTEKIQLYVPNLEELCQVLEKGLKKNFEDVKVCVSECPDLTQDPFNFPVKGLCGNPRITDVGGVPYLVPLVRVDKVYNMNTIAKELELPGAFVLGAGAVSSKTVGMNAELMPLVLTEHEGKPAVNGSYFASINPADGKCLQEKYSDRFCDCDFGLLANLYACEGLSGKVMEVRVSRRTGEDSLVSSMRKTMEEHYGDKSIALGGTFILQKGKAKIHIMPREFSSCPLNTNEEVNNWLKHFEVSAPLICQSVMVSKDPGLDLRVEHTHGFSHHGEGENTVIALHFISFHTTHITVMRRNENQPRPTAGCLSVPLFNQKKRSRLPLTSNPSESEVFSRYENRDMLSFPSAIRPSNTGNSQPSTDRAPLTPWNQKATPPPQQSKVWPTASPGPTGRGYTPIPHPEKNTYAWSQRGPQRTPGRQDSTATAPGFHQSGFISGSPQIQNKTLTAKQPMQQQSFSRNINPSRGPFTPSDLRACSQRPAAQSQSSQWKIKSGGLRGGTWVEDTFGTLGSKHSIQQQNSVFEEKAPPKKSLRIITAVIEGMKYWSQFKDKVPMMFEIFATLDSAVTIGKFGAKNFLMRDGKDTVPCVYYENDQVLPRLIRGQVHRCVGNYDRQKNVFTCVSVRAASLSEHRNAQEVVKASDTEMRNEVQALSEM</sequence>
<name>A0AA88ILZ6_TACVA</name>
<dbReference type="SUPFAM" id="SSF117856">
    <property type="entry name" value="AF0104/ALDC/Ptd012-like"/>
    <property type="match status" value="1"/>
</dbReference>
<evidence type="ECO:0000313" key="9">
    <source>
        <dbReference type="EMBL" id="KAK2816471.1"/>
    </source>
</evidence>
<evidence type="ECO:0000256" key="3">
    <source>
        <dbReference type="ARBA" id="ARBA00022723"/>
    </source>
</evidence>